<evidence type="ECO:0000313" key="10">
    <source>
        <dbReference type="Proteomes" id="UP000823926"/>
    </source>
</evidence>
<sequence>MAQNLINILPDNVANQIAAGEVVQRPASMVKELMENAVDAGAAHISVVVRDGGKSMVQVIDDGCGMGAADAVLCFARHATSKIRHSEDLFALHTFGFRGEALASIASVAEVELRTRREEDEVGSLVAIAGGTEADARTERISCPKGTQVTVRNLFFNTPARRKFLKAETTETKQIITEFQRVALCHPEVAFTLVADDKTLFNLMAGGLHQRITAIVGRKTGDKLLDVEVDTPIVRVGGYVGLPATAKKSGSEQYFFVNGRYFRSSYLQKAVVSGYSKLLPYGYTPSYFIYMTVDPSRIDVNIHPQKTEIKFEDEQALWQMISSAVARSLGKHNVVPVLDFDNPVPGLEIPVYNGGASQEQSRQEMPAPPPVSVRDDYNPFHSYDRQEWTTPAASRSTSGGYSRGATTFDDPEQAPFREMIPPSLTIPDLSGTEPAASHTTLLPGEETYSNYESPMPAAERPTTPHQTALALDHEPTPTETEAAATVTRSLVFGGGKYIVTTTADGMVVIDRARAKVRIIYEEFLRRMANDFSMVGQRDLFPQTVELAPADHYLLMEYASELAAMGFDLRDMGGSTVVVYGLPVEMGEQATPAEAVEQLLTQIKEEGSSLRDNHRERLAAAMARSCCTALFAGGYAKVTPFEADALVRQLFACDEPNYTPDGRPVMTVVTAVEVEKRLKK</sequence>
<dbReference type="FunFam" id="3.30.565.10:FF:000003">
    <property type="entry name" value="DNA mismatch repair endonuclease MutL"/>
    <property type="match status" value="1"/>
</dbReference>
<dbReference type="SUPFAM" id="SSF55874">
    <property type="entry name" value="ATPase domain of HSP90 chaperone/DNA topoisomerase II/histidine kinase"/>
    <property type="match status" value="1"/>
</dbReference>
<dbReference type="SMART" id="SM01340">
    <property type="entry name" value="DNA_mis_repair"/>
    <property type="match status" value="1"/>
</dbReference>
<dbReference type="GO" id="GO:0006298">
    <property type="term" value="P:mismatch repair"/>
    <property type="evidence" value="ECO:0007669"/>
    <property type="project" value="UniProtKB-UniRule"/>
</dbReference>
<proteinExistence type="inferred from homology"/>
<dbReference type="InterPro" id="IPR014790">
    <property type="entry name" value="MutL_C"/>
</dbReference>
<dbReference type="GO" id="GO:0005524">
    <property type="term" value="F:ATP binding"/>
    <property type="evidence" value="ECO:0007669"/>
    <property type="project" value="InterPro"/>
</dbReference>
<dbReference type="InterPro" id="IPR014721">
    <property type="entry name" value="Ribsml_uS5_D2-typ_fold_subgr"/>
</dbReference>
<evidence type="ECO:0000259" key="7">
    <source>
        <dbReference type="SMART" id="SM00853"/>
    </source>
</evidence>
<dbReference type="SUPFAM" id="SSF54211">
    <property type="entry name" value="Ribosomal protein S5 domain 2-like"/>
    <property type="match status" value="1"/>
</dbReference>
<dbReference type="CDD" id="cd00782">
    <property type="entry name" value="MutL_Trans"/>
    <property type="match status" value="1"/>
</dbReference>
<dbReference type="InterPro" id="IPR042120">
    <property type="entry name" value="MutL_C_dimsub"/>
</dbReference>
<dbReference type="PANTHER" id="PTHR10073:SF12">
    <property type="entry name" value="DNA MISMATCH REPAIR PROTEIN MLH1"/>
    <property type="match status" value="1"/>
</dbReference>
<dbReference type="InterPro" id="IPR002099">
    <property type="entry name" value="MutL/Mlh/PMS"/>
</dbReference>
<feature type="compositionally biased region" description="Polar residues" evidence="6">
    <location>
        <begin position="388"/>
        <end position="400"/>
    </location>
</feature>
<dbReference type="Gene3D" id="3.30.565.10">
    <property type="entry name" value="Histidine kinase-like ATPase, C-terminal domain"/>
    <property type="match status" value="1"/>
</dbReference>
<protein>
    <recommendedName>
        <fullName evidence="2 5">DNA mismatch repair protein MutL</fullName>
    </recommendedName>
</protein>
<dbReference type="InterPro" id="IPR042121">
    <property type="entry name" value="MutL_C_regsub"/>
</dbReference>
<keyword evidence="9" id="KW-0255">Endonuclease</keyword>
<comment type="function">
    <text evidence="5">This protein is involved in the repair of mismatches in DNA. It is required for dam-dependent methyl-directed DNA mismatch repair. May act as a 'molecular matchmaker', a protein that promotes the formation of a stable complex between two or more DNA-binding proteins in an ATP-dependent manner without itself being part of a final effector complex.</text>
</comment>
<dbReference type="InterPro" id="IPR013507">
    <property type="entry name" value="DNA_mismatch_S5_2-like"/>
</dbReference>
<dbReference type="SMART" id="SM00853">
    <property type="entry name" value="MutL_C"/>
    <property type="match status" value="1"/>
</dbReference>
<gene>
    <name evidence="5 9" type="primary">mutL</name>
    <name evidence="9" type="ORF">H9888_02450</name>
</gene>
<dbReference type="Proteomes" id="UP000823926">
    <property type="component" value="Unassembled WGS sequence"/>
</dbReference>
<evidence type="ECO:0000256" key="3">
    <source>
        <dbReference type="ARBA" id="ARBA00022763"/>
    </source>
</evidence>
<dbReference type="Gene3D" id="3.30.1540.20">
    <property type="entry name" value="MutL, C-terminal domain, dimerisation subdomain"/>
    <property type="match status" value="1"/>
</dbReference>
<dbReference type="Pfam" id="PF01119">
    <property type="entry name" value="DNA_mis_repair"/>
    <property type="match status" value="1"/>
</dbReference>
<dbReference type="InterPro" id="IPR036890">
    <property type="entry name" value="HATPase_C_sf"/>
</dbReference>
<reference evidence="9" key="2">
    <citation type="submission" date="2021-04" db="EMBL/GenBank/DDBJ databases">
        <authorList>
            <person name="Gilroy R."/>
        </authorList>
    </citation>
    <scope>NUCLEOTIDE SEQUENCE</scope>
    <source>
        <strain evidence="9">ChiBcec15-1070</strain>
    </source>
</reference>
<dbReference type="AlphaFoldDB" id="A0A9D1TY45"/>
<dbReference type="PANTHER" id="PTHR10073">
    <property type="entry name" value="DNA MISMATCH REPAIR PROTEIN MLH, PMS, MUTL"/>
    <property type="match status" value="1"/>
</dbReference>
<evidence type="ECO:0000256" key="5">
    <source>
        <dbReference type="HAMAP-Rule" id="MF_00149"/>
    </source>
</evidence>
<dbReference type="Gene3D" id="3.30.1370.100">
    <property type="entry name" value="MutL, C-terminal domain, regulatory subdomain"/>
    <property type="match status" value="1"/>
</dbReference>
<dbReference type="InterPro" id="IPR020568">
    <property type="entry name" value="Ribosomal_Su5_D2-typ_SF"/>
</dbReference>
<keyword evidence="9" id="KW-0378">Hydrolase</keyword>
<evidence type="ECO:0000256" key="2">
    <source>
        <dbReference type="ARBA" id="ARBA00021975"/>
    </source>
</evidence>
<dbReference type="SUPFAM" id="SSF118116">
    <property type="entry name" value="DNA mismatch repair protein MutL"/>
    <property type="match status" value="1"/>
</dbReference>
<dbReference type="GO" id="GO:0030983">
    <property type="term" value="F:mismatched DNA binding"/>
    <property type="evidence" value="ECO:0007669"/>
    <property type="project" value="InterPro"/>
</dbReference>
<dbReference type="CDD" id="cd16926">
    <property type="entry name" value="HATPase_MutL-MLH-PMS-like"/>
    <property type="match status" value="1"/>
</dbReference>
<dbReference type="EMBL" id="DXHL01000013">
    <property type="protein sequence ID" value="HIW10340.1"/>
    <property type="molecule type" value="Genomic_DNA"/>
</dbReference>
<dbReference type="HAMAP" id="MF_00149">
    <property type="entry name" value="DNA_mis_repair"/>
    <property type="match status" value="1"/>
</dbReference>
<dbReference type="InterPro" id="IPR014762">
    <property type="entry name" value="DNA_mismatch_repair_CS"/>
</dbReference>
<dbReference type="Pfam" id="PF13589">
    <property type="entry name" value="HATPase_c_3"/>
    <property type="match status" value="1"/>
</dbReference>
<evidence type="ECO:0000256" key="4">
    <source>
        <dbReference type="ARBA" id="ARBA00023204"/>
    </source>
</evidence>
<evidence type="ECO:0000256" key="6">
    <source>
        <dbReference type="SAM" id="MobiDB-lite"/>
    </source>
</evidence>
<keyword evidence="9" id="KW-0540">Nuclease</keyword>
<dbReference type="GO" id="GO:0140664">
    <property type="term" value="F:ATP-dependent DNA damage sensor activity"/>
    <property type="evidence" value="ECO:0007669"/>
    <property type="project" value="InterPro"/>
</dbReference>
<evidence type="ECO:0000313" key="9">
    <source>
        <dbReference type="EMBL" id="HIW10340.1"/>
    </source>
</evidence>
<dbReference type="InterPro" id="IPR020667">
    <property type="entry name" value="DNA_mismatch_repair_MutL"/>
</dbReference>
<keyword evidence="4 5" id="KW-0234">DNA repair</keyword>
<reference evidence="9" key="1">
    <citation type="journal article" date="2021" name="PeerJ">
        <title>Extensive microbial diversity within the chicken gut microbiome revealed by metagenomics and culture.</title>
        <authorList>
            <person name="Gilroy R."/>
            <person name="Ravi A."/>
            <person name="Getino M."/>
            <person name="Pursley I."/>
            <person name="Horton D.L."/>
            <person name="Alikhan N.F."/>
            <person name="Baker D."/>
            <person name="Gharbi K."/>
            <person name="Hall N."/>
            <person name="Watson M."/>
            <person name="Adriaenssens E.M."/>
            <person name="Foster-Nyarko E."/>
            <person name="Jarju S."/>
            <person name="Secka A."/>
            <person name="Antonio M."/>
            <person name="Oren A."/>
            <person name="Chaudhuri R.R."/>
            <person name="La Ragione R."/>
            <person name="Hildebrand F."/>
            <person name="Pallen M.J."/>
        </authorList>
    </citation>
    <scope>NUCLEOTIDE SEQUENCE</scope>
    <source>
        <strain evidence="9">ChiBcec15-1070</strain>
    </source>
</reference>
<organism evidence="9 10">
    <name type="scientific">Candidatus Rikenella faecigallinarum</name>
    <dbReference type="NCBI Taxonomy" id="2838745"/>
    <lineage>
        <taxon>Bacteria</taxon>
        <taxon>Pseudomonadati</taxon>
        <taxon>Bacteroidota</taxon>
        <taxon>Bacteroidia</taxon>
        <taxon>Bacteroidales</taxon>
        <taxon>Rikenellaceae</taxon>
        <taxon>Rikenella</taxon>
    </lineage>
</organism>
<accession>A0A9D1TY45</accession>
<dbReference type="Gene3D" id="3.30.230.10">
    <property type="match status" value="1"/>
</dbReference>
<keyword evidence="3 5" id="KW-0227">DNA damage</keyword>
<comment type="caution">
    <text evidence="9">The sequence shown here is derived from an EMBL/GenBank/DDBJ whole genome shotgun (WGS) entry which is preliminary data.</text>
</comment>
<dbReference type="NCBIfam" id="TIGR00585">
    <property type="entry name" value="mutl"/>
    <property type="match status" value="1"/>
</dbReference>
<dbReference type="InterPro" id="IPR038973">
    <property type="entry name" value="MutL/Mlh/Pms-like"/>
</dbReference>
<dbReference type="Pfam" id="PF08676">
    <property type="entry name" value="MutL_C"/>
    <property type="match status" value="1"/>
</dbReference>
<name>A0A9D1TY45_9BACT</name>
<dbReference type="GO" id="GO:0004519">
    <property type="term" value="F:endonuclease activity"/>
    <property type="evidence" value="ECO:0007669"/>
    <property type="project" value="UniProtKB-KW"/>
</dbReference>
<evidence type="ECO:0000256" key="1">
    <source>
        <dbReference type="ARBA" id="ARBA00006082"/>
    </source>
</evidence>
<dbReference type="PROSITE" id="PS00058">
    <property type="entry name" value="DNA_MISMATCH_REPAIR_1"/>
    <property type="match status" value="1"/>
</dbReference>
<comment type="similarity">
    <text evidence="1 5">Belongs to the DNA mismatch repair MutL/HexB family.</text>
</comment>
<dbReference type="InterPro" id="IPR037198">
    <property type="entry name" value="MutL_C_sf"/>
</dbReference>
<feature type="region of interest" description="Disordered" evidence="6">
    <location>
        <begin position="383"/>
        <end position="415"/>
    </location>
</feature>
<dbReference type="GO" id="GO:0032300">
    <property type="term" value="C:mismatch repair complex"/>
    <property type="evidence" value="ECO:0007669"/>
    <property type="project" value="InterPro"/>
</dbReference>
<feature type="region of interest" description="Disordered" evidence="6">
    <location>
        <begin position="351"/>
        <end position="371"/>
    </location>
</feature>
<dbReference type="GO" id="GO:0016887">
    <property type="term" value="F:ATP hydrolysis activity"/>
    <property type="evidence" value="ECO:0007669"/>
    <property type="project" value="InterPro"/>
</dbReference>
<feature type="domain" description="MutL C-terminal dimerisation" evidence="7">
    <location>
        <begin position="489"/>
        <end position="635"/>
    </location>
</feature>
<evidence type="ECO:0000259" key="8">
    <source>
        <dbReference type="SMART" id="SM01340"/>
    </source>
</evidence>
<feature type="domain" description="DNA mismatch repair protein S5" evidence="8">
    <location>
        <begin position="212"/>
        <end position="330"/>
    </location>
</feature>